<evidence type="ECO:0000256" key="5">
    <source>
        <dbReference type="ARBA" id="ARBA00022801"/>
    </source>
</evidence>
<dbReference type="GO" id="GO:1990533">
    <property type="term" value="C:Dom34-Hbs1 complex"/>
    <property type="evidence" value="ECO:0007669"/>
    <property type="project" value="UniProtKB-ARBA"/>
</dbReference>
<protein>
    <recommendedName>
        <fullName evidence="10">Elongation factor 1 alpha-like protein</fullName>
    </recommendedName>
</protein>
<dbReference type="SUPFAM" id="SSF52540">
    <property type="entry name" value="P-loop containing nucleoside triphosphate hydrolases"/>
    <property type="match status" value="1"/>
</dbReference>
<dbReference type="SUPFAM" id="SSF50447">
    <property type="entry name" value="Translation proteins"/>
    <property type="match status" value="1"/>
</dbReference>
<dbReference type="PROSITE" id="PS51722">
    <property type="entry name" value="G_TR_2"/>
    <property type="match status" value="1"/>
</dbReference>
<keyword evidence="14" id="KW-1185">Reference proteome</keyword>
<dbReference type="CDD" id="cd01883">
    <property type="entry name" value="EF1_alpha"/>
    <property type="match status" value="1"/>
</dbReference>
<evidence type="ECO:0000256" key="6">
    <source>
        <dbReference type="ARBA" id="ARBA00022917"/>
    </source>
</evidence>
<feature type="region of interest" description="Disordered" evidence="11">
    <location>
        <begin position="23"/>
        <end position="48"/>
    </location>
</feature>
<keyword evidence="5" id="KW-0378">Hydrolase</keyword>
<dbReference type="InterPro" id="IPR000795">
    <property type="entry name" value="T_Tr_GTP-bd_dom"/>
</dbReference>
<comment type="similarity">
    <text evidence="2">Belongs to the TRAFAC class translation factor GTPase superfamily. Classic translation factor GTPase family. EF-Tu/EF-1A subfamily.</text>
</comment>
<proteinExistence type="inferred from homology"/>
<feature type="region of interest" description="Disordered" evidence="11">
    <location>
        <begin position="151"/>
        <end position="186"/>
    </location>
</feature>
<dbReference type="Gene3D" id="2.40.30.10">
    <property type="entry name" value="Translation factors"/>
    <property type="match status" value="2"/>
</dbReference>
<evidence type="ECO:0000256" key="11">
    <source>
        <dbReference type="SAM" id="MobiDB-lite"/>
    </source>
</evidence>
<keyword evidence="3" id="KW-0963">Cytoplasm</keyword>
<dbReference type="GO" id="GO:0003924">
    <property type="term" value="F:GTPase activity"/>
    <property type="evidence" value="ECO:0007669"/>
    <property type="project" value="InterPro"/>
</dbReference>
<dbReference type="Pfam" id="PF00009">
    <property type="entry name" value="GTP_EFTU"/>
    <property type="match status" value="1"/>
</dbReference>
<dbReference type="InterPro" id="IPR054696">
    <property type="entry name" value="GTP-eEF1A_C"/>
</dbReference>
<dbReference type="InterPro" id="IPR027417">
    <property type="entry name" value="P-loop_NTPase"/>
</dbReference>
<evidence type="ECO:0000256" key="8">
    <source>
        <dbReference type="ARBA" id="ARBA00049117"/>
    </source>
</evidence>
<dbReference type="SUPFAM" id="SSF50465">
    <property type="entry name" value="EF-Tu/eEF-1alpha/eIF2-gamma C-terminal domain"/>
    <property type="match status" value="1"/>
</dbReference>
<evidence type="ECO:0000313" key="13">
    <source>
        <dbReference type="EMBL" id="GME72079.1"/>
    </source>
</evidence>
<dbReference type="InterPro" id="IPR031157">
    <property type="entry name" value="G_TR_CS"/>
</dbReference>
<comment type="subunit">
    <text evidence="9">Component of the Dom34-Hbs1 complex, also named Pelota-HBS1L complex, composed of dom34 and hbs1.</text>
</comment>
<accession>A0A9W6T287</accession>
<keyword evidence="7" id="KW-0342">GTP-binding</keyword>
<evidence type="ECO:0000313" key="14">
    <source>
        <dbReference type="Proteomes" id="UP001165120"/>
    </source>
</evidence>
<dbReference type="GO" id="GO:0005525">
    <property type="term" value="F:GTP binding"/>
    <property type="evidence" value="ECO:0007669"/>
    <property type="project" value="UniProtKB-KW"/>
</dbReference>
<feature type="domain" description="Tr-type G" evidence="12">
    <location>
        <begin position="343"/>
        <end position="566"/>
    </location>
</feature>
<name>A0A9W6T287_CANBO</name>
<dbReference type="EMBL" id="BSXN01001198">
    <property type="protein sequence ID" value="GME72079.1"/>
    <property type="molecule type" value="Genomic_DNA"/>
</dbReference>
<evidence type="ECO:0000256" key="10">
    <source>
        <dbReference type="ARBA" id="ARBA00074866"/>
    </source>
</evidence>
<evidence type="ECO:0000256" key="4">
    <source>
        <dbReference type="ARBA" id="ARBA00022741"/>
    </source>
</evidence>
<dbReference type="AlphaFoldDB" id="A0A9W6T287"/>
<keyword evidence="6" id="KW-0648">Protein biosynthesis</keyword>
<comment type="caution">
    <text evidence="13">The sequence shown here is derived from an EMBL/GenBank/DDBJ whole genome shotgun (WGS) entry which is preliminary data.</text>
</comment>
<dbReference type="Pfam" id="PF22594">
    <property type="entry name" value="GTP-eEF1A_C"/>
    <property type="match status" value="1"/>
</dbReference>
<dbReference type="InterPro" id="IPR009001">
    <property type="entry name" value="Transl_elong_EF1A/Init_IF2_C"/>
</dbReference>
<organism evidence="13 14">
    <name type="scientific">Candida boidinii</name>
    <name type="common">Yeast</name>
    <dbReference type="NCBI Taxonomy" id="5477"/>
    <lineage>
        <taxon>Eukaryota</taxon>
        <taxon>Fungi</taxon>
        <taxon>Dikarya</taxon>
        <taxon>Ascomycota</taxon>
        <taxon>Saccharomycotina</taxon>
        <taxon>Pichiomycetes</taxon>
        <taxon>Pichiales</taxon>
        <taxon>Pichiaceae</taxon>
        <taxon>Ogataea</taxon>
        <taxon>Ogataea/Candida clade</taxon>
    </lineage>
</organism>
<dbReference type="GO" id="GO:0006412">
    <property type="term" value="P:translation"/>
    <property type="evidence" value="ECO:0007669"/>
    <property type="project" value="UniProtKB-KW"/>
</dbReference>
<sequence>MNNAEVPNCGNKPLSKLALLAQKRKQGSVKTTGGGSFTKIATSNNTNEDISPLQKLLAAKKETEDKKKLESSKLNGFKNSSGGLSSLMKKKIEDNNSIKSVETSATDKTTVEPLSKLQMKLRSMKESSNDHSKISHVDLSSVLKKRKEKEMMEIENLSTESKFKTSKSRNDDNISNTNDDGTRKALKPLNSNIKNLGSKSTPFIIEPVQLPPVSKNLLMPSTNLSNSFDSTSVEISKKRKLLNINLSSFSNIFNVFTNNPMNNLAKKTKENFKKPSPDDVVLNAQKNSGFANKDVNQVANDISKLKIAANADSVKSKAPKVVPATKSKAKIDLDKELSLKNSRPNLSAVVIGHVDSGKSTIVGRLLYDLKIVDSKALHRLTKESETAGKASFSLAWVMDQTPEERNRGITIDICQIQFSTKKSNFTIIDSPGHKDYVPQMINGVSQADLAIIIIDSDINAFEKGFDVNGQTREHITIAKNLGIDRCIIAVNKMDSVQWSQDRFNEIESVLNDFFTEDIGFKSENITYIPTSGYLGGNVVNKEPKCSWYHGPTLIELLEMENFNINKDLEINEELKKQPFIMTINDLQETSKDDEILISGRVNSGLVLPGETIAISPANETGIIDQITISKTEVGNSNSLKEQQKLAISGEFVTIKVKKIENLENIKIGDMISIVDKPIQSVRSFRSTIKLFNMERPLLVGTPFVLFRNNILAPARITKIEQVSTIVKDDEGKLKKITKKKNIRHLSSKQYAVVEVEILERPLPLVKFSENKKIGRIVIRKDGLTIGAGIVE</sequence>
<dbReference type="InterPro" id="IPR050100">
    <property type="entry name" value="TRAFAC_GTPase_members"/>
</dbReference>
<dbReference type="Proteomes" id="UP001165120">
    <property type="component" value="Unassembled WGS sequence"/>
</dbReference>
<evidence type="ECO:0000256" key="2">
    <source>
        <dbReference type="ARBA" id="ARBA00007249"/>
    </source>
</evidence>
<evidence type="ECO:0000259" key="12">
    <source>
        <dbReference type="PROSITE" id="PS51722"/>
    </source>
</evidence>
<dbReference type="GO" id="GO:0005737">
    <property type="term" value="C:cytoplasm"/>
    <property type="evidence" value="ECO:0007669"/>
    <property type="project" value="UniProtKB-SubCell"/>
</dbReference>
<comment type="subcellular location">
    <subcellularLocation>
        <location evidence="1">Cytoplasm</location>
    </subcellularLocation>
</comment>
<dbReference type="PANTHER" id="PTHR23115">
    <property type="entry name" value="TRANSLATION FACTOR"/>
    <property type="match status" value="1"/>
</dbReference>
<evidence type="ECO:0000256" key="1">
    <source>
        <dbReference type="ARBA" id="ARBA00004496"/>
    </source>
</evidence>
<dbReference type="PROSITE" id="PS00301">
    <property type="entry name" value="G_TR_1"/>
    <property type="match status" value="1"/>
</dbReference>
<comment type="catalytic activity">
    <reaction evidence="8">
        <text>GTP + H2O = GDP + phosphate + H(+)</text>
        <dbReference type="Rhea" id="RHEA:19669"/>
        <dbReference type="ChEBI" id="CHEBI:15377"/>
        <dbReference type="ChEBI" id="CHEBI:15378"/>
        <dbReference type="ChEBI" id="CHEBI:37565"/>
        <dbReference type="ChEBI" id="CHEBI:43474"/>
        <dbReference type="ChEBI" id="CHEBI:58189"/>
    </reaction>
    <physiologicalReaction direction="left-to-right" evidence="8">
        <dbReference type="Rhea" id="RHEA:19670"/>
    </physiologicalReaction>
</comment>
<dbReference type="Gene3D" id="3.40.50.300">
    <property type="entry name" value="P-loop containing nucleotide triphosphate hydrolases"/>
    <property type="match status" value="1"/>
</dbReference>
<reference evidence="13" key="1">
    <citation type="submission" date="2023-04" db="EMBL/GenBank/DDBJ databases">
        <title>Candida boidinii NBRC 10035.</title>
        <authorList>
            <person name="Ichikawa N."/>
            <person name="Sato H."/>
            <person name="Tonouchi N."/>
        </authorList>
    </citation>
    <scope>NUCLEOTIDE SEQUENCE</scope>
    <source>
        <strain evidence="13">NBRC 10035</strain>
    </source>
</reference>
<dbReference type="FunFam" id="3.40.50.300:FF:000204">
    <property type="entry name" value="Translation elongation factor Tu"/>
    <property type="match status" value="1"/>
</dbReference>
<evidence type="ECO:0000256" key="3">
    <source>
        <dbReference type="ARBA" id="ARBA00022490"/>
    </source>
</evidence>
<evidence type="ECO:0000256" key="7">
    <source>
        <dbReference type="ARBA" id="ARBA00023134"/>
    </source>
</evidence>
<gene>
    <name evidence="13" type="ORF">Cboi02_000346400</name>
</gene>
<dbReference type="InterPro" id="IPR009000">
    <property type="entry name" value="Transl_B-barrel_sf"/>
</dbReference>
<keyword evidence="4" id="KW-0547">Nucleotide-binding</keyword>
<feature type="compositionally biased region" description="Polar residues" evidence="11">
    <location>
        <begin position="39"/>
        <end position="48"/>
    </location>
</feature>
<evidence type="ECO:0000256" key="9">
    <source>
        <dbReference type="ARBA" id="ARBA00063537"/>
    </source>
</evidence>
<dbReference type="PRINTS" id="PR00315">
    <property type="entry name" value="ELONGATNFCT"/>
</dbReference>